<protein>
    <submittedName>
        <fullName evidence="2">Uncharacterized protein</fullName>
    </submittedName>
</protein>
<evidence type="ECO:0000313" key="2">
    <source>
        <dbReference type="EMBL" id="RBM06576.1"/>
    </source>
</evidence>
<evidence type="ECO:0000256" key="1">
    <source>
        <dbReference type="SAM" id="MobiDB-lite"/>
    </source>
</evidence>
<organism evidence="2 3">
    <name type="scientific">Novacetimonas cocois</name>
    <dbReference type="NCBI Taxonomy" id="1747507"/>
    <lineage>
        <taxon>Bacteria</taxon>
        <taxon>Pseudomonadati</taxon>
        <taxon>Pseudomonadota</taxon>
        <taxon>Alphaproteobacteria</taxon>
        <taxon>Acetobacterales</taxon>
        <taxon>Acetobacteraceae</taxon>
        <taxon>Novacetimonas</taxon>
    </lineage>
</organism>
<evidence type="ECO:0000313" key="3">
    <source>
        <dbReference type="Proteomes" id="UP000252680"/>
    </source>
</evidence>
<name>A0A365YUL8_9PROT</name>
<sequence>MCITPSSRLFVSPLVEQQIGCVDCVNSMWAKMLRRAIDAGRNGSDLPRIEICPIIFKGTYDEYNWNVFQECWEDLRSQLHGEAVPPRQRVSEDEEGRAILD</sequence>
<dbReference type="AlphaFoldDB" id="A0A365YUL8"/>
<gene>
    <name evidence="2" type="ORF">NJLHNGOC_09815</name>
</gene>
<feature type="region of interest" description="Disordered" evidence="1">
    <location>
        <begin position="82"/>
        <end position="101"/>
    </location>
</feature>
<reference evidence="2 3" key="1">
    <citation type="submission" date="2018-05" db="EMBL/GenBank/DDBJ databases">
        <title>Komagataeibacter cocois sp. nov., for a novel cellulose- producing strain isolated from coconut milk.</title>
        <authorList>
            <person name="Liu L."/>
            <person name="Wang Y."/>
            <person name="Liu S."/>
            <person name="Bi J."/>
            <person name="Chen H."/>
            <person name="Deng J."/>
            <person name="Zhang C."/>
            <person name="Hu Q."/>
            <person name="Li C."/>
        </authorList>
    </citation>
    <scope>NUCLEOTIDE SEQUENCE [LARGE SCALE GENOMIC DNA]</scope>
    <source>
        <strain evidence="2 3">WE7</strain>
    </source>
</reference>
<accession>A0A365YUL8</accession>
<comment type="caution">
    <text evidence="2">The sequence shown here is derived from an EMBL/GenBank/DDBJ whole genome shotgun (WGS) entry which is preliminary data.</text>
</comment>
<proteinExistence type="predicted"/>
<dbReference type="Proteomes" id="UP000252680">
    <property type="component" value="Unassembled WGS sequence"/>
</dbReference>
<keyword evidence="3" id="KW-1185">Reference proteome</keyword>
<dbReference type="EMBL" id="QEXL01000011">
    <property type="protein sequence ID" value="RBM06576.1"/>
    <property type="molecule type" value="Genomic_DNA"/>
</dbReference>